<keyword evidence="1" id="KW-0175">Coiled coil</keyword>
<dbReference type="EMBL" id="JAZHXJ010003596">
    <property type="protein sequence ID" value="KAL1835046.1"/>
    <property type="molecule type" value="Genomic_DNA"/>
</dbReference>
<name>A0ABR3V0Q7_9PEZI</name>
<proteinExistence type="predicted"/>
<protein>
    <submittedName>
        <fullName evidence="2">Uncharacterized protein</fullName>
    </submittedName>
</protein>
<reference evidence="2 3" key="1">
    <citation type="journal article" date="2024" name="Commun. Biol.">
        <title>Comparative genomic analysis of thermophilic fungi reveals convergent evolutionary adaptations and gene losses.</title>
        <authorList>
            <person name="Steindorff A.S."/>
            <person name="Aguilar-Pontes M.V."/>
            <person name="Robinson A.J."/>
            <person name="Andreopoulos B."/>
            <person name="LaButti K."/>
            <person name="Kuo A."/>
            <person name="Mondo S."/>
            <person name="Riley R."/>
            <person name="Otillar R."/>
            <person name="Haridas S."/>
            <person name="Lipzen A."/>
            <person name="Grimwood J."/>
            <person name="Schmutz J."/>
            <person name="Clum A."/>
            <person name="Reid I.D."/>
            <person name="Moisan M.C."/>
            <person name="Butler G."/>
            <person name="Nguyen T.T.M."/>
            <person name="Dewar K."/>
            <person name="Conant G."/>
            <person name="Drula E."/>
            <person name="Henrissat B."/>
            <person name="Hansel C."/>
            <person name="Singer S."/>
            <person name="Hutchinson M.I."/>
            <person name="de Vries R.P."/>
            <person name="Natvig D.O."/>
            <person name="Powell A.J."/>
            <person name="Tsang A."/>
            <person name="Grigoriev I.V."/>
        </authorList>
    </citation>
    <scope>NUCLEOTIDE SEQUENCE [LARGE SCALE GENOMIC DNA]</scope>
    <source>
        <strain evidence="2 3">ATCC 24622</strain>
    </source>
</reference>
<feature type="coiled-coil region" evidence="1">
    <location>
        <begin position="3"/>
        <end position="30"/>
    </location>
</feature>
<dbReference type="Proteomes" id="UP001586593">
    <property type="component" value="Unassembled WGS sequence"/>
</dbReference>
<evidence type="ECO:0000313" key="3">
    <source>
        <dbReference type="Proteomes" id="UP001586593"/>
    </source>
</evidence>
<organism evidence="2 3">
    <name type="scientific">Phialemonium thermophilum</name>
    <dbReference type="NCBI Taxonomy" id="223376"/>
    <lineage>
        <taxon>Eukaryota</taxon>
        <taxon>Fungi</taxon>
        <taxon>Dikarya</taxon>
        <taxon>Ascomycota</taxon>
        <taxon>Pezizomycotina</taxon>
        <taxon>Sordariomycetes</taxon>
        <taxon>Sordariomycetidae</taxon>
        <taxon>Cephalothecales</taxon>
        <taxon>Cephalothecaceae</taxon>
        <taxon>Phialemonium</taxon>
    </lineage>
</organism>
<comment type="caution">
    <text evidence="2">The sequence shown here is derived from an EMBL/GenBank/DDBJ whole genome shotgun (WGS) entry which is preliminary data.</text>
</comment>
<gene>
    <name evidence="2" type="ORF">VTK73DRAFT_6369</name>
</gene>
<keyword evidence="3" id="KW-1185">Reference proteome</keyword>
<evidence type="ECO:0000256" key="1">
    <source>
        <dbReference type="SAM" id="Coils"/>
    </source>
</evidence>
<accession>A0ABR3V0Q7</accession>
<sequence length="84" mass="9178">MLADNVKAFLRQVKDDVAALEDEVEKKIEEVVLSTTNGPGFSLNGTFPPTDDKIQPAHLAGPIWHFRGSLGMLAATSKNRMQRG</sequence>
<evidence type="ECO:0000313" key="2">
    <source>
        <dbReference type="EMBL" id="KAL1835046.1"/>
    </source>
</evidence>